<evidence type="ECO:0000313" key="3">
    <source>
        <dbReference type="Proteomes" id="UP000095038"/>
    </source>
</evidence>
<keyword evidence="3" id="KW-1185">Reference proteome</keyword>
<evidence type="ECO:0000313" key="2">
    <source>
        <dbReference type="EMBL" id="ODV62769.1"/>
    </source>
</evidence>
<feature type="region of interest" description="Disordered" evidence="1">
    <location>
        <begin position="1"/>
        <end position="35"/>
    </location>
</feature>
<dbReference type="GeneID" id="30966242"/>
<dbReference type="STRING" id="1344418.A0A1D2VMD7"/>
<dbReference type="InParanoid" id="A0A1D2VMD7"/>
<dbReference type="RefSeq" id="XP_020049076.1">
    <property type="nucleotide sequence ID" value="XM_020192606.1"/>
</dbReference>
<dbReference type="FunCoup" id="A0A1D2VMD7">
    <property type="interactions" value="221"/>
</dbReference>
<protein>
    <submittedName>
        <fullName evidence="2">Uncharacterized protein</fullName>
    </submittedName>
</protein>
<dbReference type="OrthoDB" id="4086742at2759"/>
<proteinExistence type="predicted"/>
<name>A0A1D2VMD7_9ASCO</name>
<evidence type="ECO:0000256" key="1">
    <source>
        <dbReference type="SAM" id="MobiDB-lite"/>
    </source>
</evidence>
<dbReference type="Proteomes" id="UP000095038">
    <property type="component" value="Unassembled WGS sequence"/>
</dbReference>
<reference evidence="3" key="1">
    <citation type="submission" date="2016-05" db="EMBL/GenBank/DDBJ databases">
        <title>Comparative genomics of biotechnologically important yeasts.</title>
        <authorList>
            <consortium name="DOE Joint Genome Institute"/>
            <person name="Riley R."/>
            <person name="Haridas S."/>
            <person name="Wolfe K.H."/>
            <person name="Lopes M.R."/>
            <person name="Hittinger C.T."/>
            <person name="Goker M."/>
            <person name="Salamov A."/>
            <person name="Wisecaver J."/>
            <person name="Long T.M."/>
            <person name="Aerts A.L."/>
            <person name="Barry K."/>
            <person name="Choi C."/>
            <person name="Clum A."/>
            <person name="Coughlan A.Y."/>
            <person name="Deshpande S."/>
            <person name="Douglass A.P."/>
            <person name="Hanson S.J."/>
            <person name="Klenk H.-P."/>
            <person name="Labutti K."/>
            <person name="Lapidus A."/>
            <person name="Lindquist E."/>
            <person name="Lipzen A."/>
            <person name="Meier-Kolthoff J.P."/>
            <person name="Ohm R.A."/>
            <person name="Otillar R.P."/>
            <person name="Pangilinan J."/>
            <person name="Peng Y."/>
            <person name="Rokas A."/>
            <person name="Rosa C.A."/>
            <person name="Scheuner C."/>
            <person name="Sibirny A.A."/>
            <person name="Slot J.C."/>
            <person name="Stielow J.B."/>
            <person name="Sun H."/>
            <person name="Kurtzman C.P."/>
            <person name="Blackwell M."/>
            <person name="Grigoriev I.V."/>
            <person name="Jeffries T.W."/>
        </authorList>
    </citation>
    <scope>NUCLEOTIDE SEQUENCE [LARGE SCALE GENOMIC DNA]</scope>
    <source>
        <strain evidence="3">DSM 1968</strain>
    </source>
</reference>
<dbReference type="AlphaFoldDB" id="A0A1D2VMD7"/>
<gene>
    <name evidence="2" type="ORF">ASCRUDRAFT_74240</name>
</gene>
<organism evidence="2 3">
    <name type="scientific">Ascoidea rubescens DSM 1968</name>
    <dbReference type="NCBI Taxonomy" id="1344418"/>
    <lineage>
        <taxon>Eukaryota</taxon>
        <taxon>Fungi</taxon>
        <taxon>Dikarya</taxon>
        <taxon>Ascomycota</taxon>
        <taxon>Saccharomycotina</taxon>
        <taxon>Saccharomycetes</taxon>
        <taxon>Ascoideaceae</taxon>
        <taxon>Ascoidea</taxon>
    </lineage>
</organism>
<dbReference type="EMBL" id="KV454476">
    <property type="protein sequence ID" value="ODV62769.1"/>
    <property type="molecule type" value="Genomic_DNA"/>
</dbReference>
<feature type="compositionally biased region" description="Basic residues" evidence="1">
    <location>
        <begin position="7"/>
        <end position="20"/>
    </location>
</feature>
<accession>A0A1D2VMD7</accession>
<sequence>MPASINKNRRTKNKSKKTTKISKTTSKSISTKKTKKIERNKRYIKKQNIEEKLLIDIAAEKEKSESNGELMVDDEKQEHLKIELYKLSKENQENKLKNKISKSLKNENTQVRKALWSVVEQDDRFSGGFDGNLDGEGTTLGGPTFF</sequence>